<evidence type="ECO:0000313" key="3">
    <source>
        <dbReference type="Proteomes" id="UP000233551"/>
    </source>
</evidence>
<feature type="region of interest" description="Disordered" evidence="1">
    <location>
        <begin position="42"/>
        <end position="82"/>
    </location>
</feature>
<dbReference type="AlphaFoldDB" id="A0A2I0INH4"/>
<sequence length="188" mass="19999">MQLVILMLLTEEIDSKYERLTPRNAEGAEVRFEAIEAEEVGAGDGAVGVGDADEAAKGLDEGRDQEEEDKEEEEPRPGGAEVVELGGVVNESGGKDGDVVLLPGLGLVGRVGVGVAAKRNTLQGLEAKSQMEVNPHSEVWTEVSGFRPTNPRGSVNPRRRTKRVITPKALRWPQGDSNPGLGANLSAH</sequence>
<evidence type="ECO:0000313" key="2">
    <source>
        <dbReference type="EMBL" id="PKI45559.1"/>
    </source>
</evidence>
<proteinExistence type="predicted"/>
<organism evidence="2 3">
    <name type="scientific">Punica granatum</name>
    <name type="common">Pomegranate</name>
    <dbReference type="NCBI Taxonomy" id="22663"/>
    <lineage>
        <taxon>Eukaryota</taxon>
        <taxon>Viridiplantae</taxon>
        <taxon>Streptophyta</taxon>
        <taxon>Embryophyta</taxon>
        <taxon>Tracheophyta</taxon>
        <taxon>Spermatophyta</taxon>
        <taxon>Magnoliopsida</taxon>
        <taxon>eudicotyledons</taxon>
        <taxon>Gunneridae</taxon>
        <taxon>Pentapetalae</taxon>
        <taxon>rosids</taxon>
        <taxon>malvids</taxon>
        <taxon>Myrtales</taxon>
        <taxon>Lythraceae</taxon>
        <taxon>Punica</taxon>
    </lineage>
</organism>
<gene>
    <name evidence="2" type="ORF">CRG98_034077</name>
</gene>
<comment type="caution">
    <text evidence="2">The sequence shown here is derived from an EMBL/GenBank/DDBJ whole genome shotgun (WGS) entry which is preliminary data.</text>
</comment>
<dbReference type="EMBL" id="PGOL01002706">
    <property type="protein sequence ID" value="PKI45559.1"/>
    <property type="molecule type" value="Genomic_DNA"/>
</dbReference>
<name>A0A2I0INH4_PUNGR</name>
<dbReference type="Proteomes" id="UP000233551">
    <property type="component" value="Unassembled WGS sequence"/>
</dbReference>
<feature type="compositionally biased region" description="Acidic residues" evidence="1">
    <location>
        <begin position="63"/>
        <end position="74"/>
    </location>
</feature>
<evidence type="ECO:0000256" key="1">
    <source>
        <dbReference type="SAM" id="MobiDB-lite"/>
    </source>
</evidence>
<feature type="region of interest" description="Disordered" evidence="1">
    <location>
        <begin position="142"/>
        <end position="188"/>
    </location>
</feature>
<keyword evidence="3" id="KW-1185">Reference proteome</keyword>
<accession>A0A2I0INH4</accession>
<reference evidence="2 3" key="1">
    <citation type="submission" date="2017-11" db="EMBL/GenBank/DDBJ databases">
        <title>De-novo sequencing of pomegranate (Punica granatum L.) genome.</title>
        <authorList>
            <person name="Akparov Z."/>
            <person name="Amiraslanov A."/>
            <person name="Hajiyeva S."/>
            <person name="Abbasov M."/>
            <person name="Kaur K."/>
            <person name="Hamwieh A."/>
            <person name="Solovyev V."/>
            <person name="Salamov A."/>
            <person name="Braich B."/>
            <person name="Kosarev P."/>
            <person name="Mahmoud A."/>
            <person name="Hajiyev E."/>
            <person name="Babayeva S."/>
            <person name="Izzatullayeva V."/>
            <person name="Mammadov A."/>
            <person name="Mammadov A."/>
            <person name="Sharifova S."/>
            <person name="Ojaghi J."/>
            <person name="Eynullazada K."/>
            <person name="Bayramov B."/>
            <person name="Abdulazimova A."/>
            <person name="Shahmuradov I."/>
        </authorList>
    </citation>
    <scope>NUCLEOTIDE SEQUENCE [LARGE SCALE GENOMIC DNA]</scope>
    <source>
        <strain evidence="3">cv. AG2017</strain>
        <tissue evidence="2">Leaf</tissue>
    </source>
</reference>
<protein>
    <submittedName>
        <fullName evidence="2">Uncharacterized protein</fullName>
    </submittedName>
</protein>